<dbReference type="AlphaFoldDB" id="A0A9X4KNE5"/>
<dbReference type="Gene3D" id="3.90.550.10">
    <property type="entry name" value="Spore Coat Polysaccharide Biosynthesis Protein SpsA, Chain A"/>
    <property type="match status" value="1"/>
</dbReference>
<proteinExistence type="predicted"/>
<organism evidence="1 2">
    <name type="scientific">Cohnella ginsengisoli</name>
    <dbReference type="NCBI Taxonomy" id="425004"/>
    <lineage>
        <taxon>Bacteria</taxon>
        <taxon>Bacillati</taxon>
        <taxon>Bacillota</taxon>
        <taxon>Bacilli</taxon>
        <taxon>Bacillales</taxon>
        <taxon>Paenibacillaceae</taxon>
        <taxon>Cohnella</taxon>
    </lineage>
</organism>
<gene>
    <name evidence="1" type="ORF">OMP38_32275</name>
</gene>
<dbReference type="CDD" id="cd00761">
    <property type="entry name" value="Glyco_tranf_GTA_type"/>
    <property type="match status" value="1"/>
</dbReference>
<protein>
    <submittedName>
        <fullName evidence="1">Glycosyltransferase family 2 protein</fullName>
    </submittedName>
</protein>
<dbReference type="RefSeq" id="WP_277568692.1">
    <property type="nucleotide sequence ID" value="NZ_JAPDHZ010000008.1"/>
</dbReference>
<dbReference type="Pfam" id="PF13641">
    <property type="entry name" value="Glyco_tranf_2_3"/>
    <property type="match status" value="1"/>
</dbReference>
<comment type="caution">
    <text evidence="1">The sequence shown here is derived from an EMBL/GenBank/DDBJ whole genome shotgun (WGS) entry which is preliminary data.</text>
</comment>
<dbReference type="InterPro" id="IPR029044">
    <property type="entry name" value="Nucleotide-diphossugar_trans"/>
</dbReference>
<name>A0A9X4KNE5_9BACL</name>
<dbReference type="Proteomes" id="UP001153387">
    <property type="component" value="Unassembled WGS sequence"/>
</dbReference>
<dbReference type="SUPFAM" id="SSF53448">
    <property type="entry name" value="Nucleotide-diphospho-sugar transferases"/>
    <property type="match status" value="1"/>
</dbReference>
<dbReference type="InterPro" id="IPR050834">
    <property type="entry name" value="Glycosyltransf_2"/>
</dbReference>
<dbReference type="EMBL" id="JAPDHZ010000008">
    <property type="protein sequence ID" value="MDG0794986.1"/>
    <property type="molecule type" value="Genomic_DNA"/>
</dbReference>
<accession>A0A9X4KNE5</accession>
<dbReference type="PANTHER" id="PTHR43685:SF2">
    <property type="entry name" value="GLYCOSYLTRANSFERASE 2-LIKE DOMAIN-CONTAINING PROTEIN"/>
    <property type="match status" value="1"/>
</dbReference>
<sequence>MSKPGVSIVACTNRPEFFANMIDNYARQRYPRKQLIVIVNKDGIDLKALRRQAARCPDVSVYRVPERISLGQCLNCGISRATYPLIAKFDHDDYYSPYYLNEQVRALLRTGSSVVGKHACLVYLAASRRLIVRSPGERQRFMNFVQGGTILFRRKVLKDVRFADISLGEDVRFLRSCRSKGHRVYATSPYNYVYVRRKDKSTHTWKVNDRYYLKGSQPVAVTDRYRPYAIRRA</sequence>
<evidence type="ECO:0000313" key="2">
    <source>
        <dbReference type="Proteomes" id="UP001153387"/>
    </source>
</evidence>
<keyword evidence="2" id="KW-1185">Reference proteome</keyword>
<dbReference type="PANTHER" id="PTHR43685">
    <property type="entry name" value="GLYCOSYLTRANSFERASE"/>
    <property type="match status" value="1"/>
</dbReference>
<evidence type="ECO:0000313" key="1">
    <source>
        <dbReference type="EMBL" id="MDG0794986.1"/>
    </source>
</evidence>
<reference evidence="1 2" key="1">
    <citation type="submission" date="2022-10" db="EMBL/GenBank/DDBJ databases">
        <title>Comparative genomic analysis of Cohnella hashimotonis sp. nov., isolated from the International Space Station.</title>
        <authorList>
            <person name="Simpson A."/>
            <person name="Venkateswaran K."/>
        </authorList>
    </citation>
    <scope>NUCLEOTIDE SEQUENCE [LARGE SCALE GENOMIC DNA]</scope>
    <source>
        <strain evidence="1 2">DSM 18997</strain>
    </source>
</reference>